<dbReference type="SUPFAM" id="SSF52087">
    <property type="entry name" value="CRAL/TRIO domain"/>
    <property type="match status" value="1"/>
</dbReference>
<evidence type="ECO:0000256" key="5">
    <source>
        <dbReference type="ARBA" id="ARBA00042084"/>
    </source>
</evidence>
<feature type="compositionally biased region" description="Polar residues" evidence="6">
    <location>
        <begin position="886"/>
        <end position="902"/>
    </location>
</feature>
<feature type="region of interest" description="Disordered" evidence="6">
    <location>
        <begin position="1225"/>
        <end position="1246"/>
    </location>
</feature>
<feature type="compositionally biased region" description="Low complexity" evidence="6">
    <location>
        <begin position="1139"/>
        <end position="1150"/>
    </location>
</feature>
<dbReference type="Proteomes" id="UP001295444">
    <property type="component" value="Chromosome 05"/>
</dbReference>
<keyword evidence="9" id="KW-1185">Reference proteome</keyword>
<feature type="region of interest" description="Disordered" evidence="6">
    <location>
        <begin position="1182"/>
        <end position="1202"/>
    </location>
</feature>
<evidence type="ECO:0000256" key="3">
    <source>
        <dbReference type="ARBA" id="ARBA00022703"/>
    </source>
</evidence>
<dbReference type="CDD" id="cd00170">
    <property type="entry name" value="SEC14"/>
    <property type="match status" value="1"/>
</dbReference>
<dbReference type="PROSITE" id="PS50191">
    <property type="entry name" value="CRAL_TRIO"/>
    <property type="match status" value="1"/>
</dbReference>
<feature type="region of interest" description="Disordered" evidence="6">
    <location>
        <begin position="877"/>
        <end position="902"/>
    </location>
</feature>
<keyword evidence="3" id="KW-0053">Apoptosis</keyword>
<feature type="region of interest" description="Disordered" evidence="6">
    <location>
        <begin position="1139"/>
        <end position="1168"/>
    </location>
</feature>
<reference evidence="8" key="1">
    <citation type="submission" date="2022-03" db="EMBL/GenBank/DDBJ databases">
        <authorList>
            <person name="Alioto T."/>
            <person name="Alioto T."/>
            <person name="Gomez Garrido J."/>
        </authorList>
    </citation>
    <scope>NUCLEOTIDE SEQUENCE</scope>
</reference>
<evidence type="ECO:0000256" key="2">
    <source>
        <dbReference type="ARBA" id="ARBA00022490"/>
    </source>
</evidence>
<dbReference type="Pfam" id="PF12496">
    <property type="entry name" value="BNIP2"/>
    <property type="match status" value="1"/>
</dbReference>
<feature type="compositionally biased region" description="Acidic residues" evidence="6">
    <location>
        <begin position="575"/>
        <end position="592"/>
    </location>
</feature>
<evidence type="ECO:0000313" key="9">
    <source>
        <dbReference type="Proteomes" id="UP001295444"/>
    </source>
</evidence>
<evidence type="ECO:0000259" key="7">
    <source>
        <dbReference type="PROSITE" id="PS50191"/>
    </source>
</evidence>
<feature type="compositionally biased region" description="Basic and acidic residues" evidence="6">
    <location>
        <begin position="2335"/>
        <end position="2345"/>
    </location>
</feature>
<name>A0AAD1S8J8_PELCU</name>
<comment type="subcellular location">
    <subcellularLocation>
        <location evidence="1">Cytoplasm</location>
    </subcellularLocation>
</comment>
<evidence type="ECO:0000256" key="1">
    <source>
        <dbReference type="ARBA" id="ARBA00004496"/>
    </source>
</evidence>
<dbReference type="FunFam" id="3.40.525.10:FF:000001">
    <property type="entry name" value="BCL2/adenovirus E1B protein-interacting protein 2"/>
    <property type="match status" value="1"/>
</dbReference>
<feature type="region of interest" description="Disordered" evidence="6">
    <location>
        <begin position="773"/>
        <end position="796"/>
    </location>
</feature>
<feature type="compositionally biased region" description="Polar residues" evidence="6">
    <location>
        <begin position="784"/>
        <end position="796"/>
    </location>
</feature>
<dbReference type="PANTHER" id="PTHR12112:SF11">
    <property type="entry name" value="PROTEIN PRUNE HOMOLOG 2"/>
    <property type="match status" value="1"/>
</dbReference>
<feature type="domain" description="CRAL-TRIO" evidence="7">
    <location>
        <begin position="2153"/>
        <end position="2314"/>
    </location>
</feature>
<dbReference type="InterPro" id="IPR036865">
    <property type="entry name" value="CRAL-TRIO_dom_sf"/>
</dbReference>
<organism evidence="8 9">
    <name type="scientific">Pelobates cultripes</name>
    <name type="common">Western spadefoot toad</name>
    <dbReference type="NCBI Taxonomy" id="61616"/>
    <lineage>
        <taxon>Eukaryota</taxon>
        <taxon>Metazoa</taxon>
        <taxon>Chordata</taxon>
        <taxon>Craniata</taxon>
        <taxon>Vertebrata</taxon>
        <taxon>Euteleostomi</taxon>
        <taxon>Amphibia</taxon>
        <taxon>Batrachia</taxon>
        <taxon>Anura</taxon>
        <taxon>Pelobatoidea</taxon>
        <taxon>Pelobatidae</taxon>
        <taxon>Pelobates</taxon>
    </lineage>
</organism>
<proteinExistence type="predicted"/>
<dbReference type="GO" id="GO:0005737">
    <property type="term" value="C:cytoplasm"/>
    <property type="evidence" value="ECO:0007669"/>
    <property type="project" value="UniProtKB-SubCell"/>
</dbReference>
<protein>
    <recommendedName>
        <fullName evidence="4">Protein prune homolog 2</fullName>
    </recommendedName>
    <alternativeName>
        <fullName evidence="5">BNIP2 motif-containing molecule at the C-terminal region 1</fullName>
    </alternativeName>
</protein>
<dbReference type="EMBL" id="OW240916">
    <property type="protein sequence ID" value="CAH2294177.1"/>
    <property type="molecule type" value="Genomic_DNA"/>
</dbReference>
<dbReference type="InterPro" id="IPR038222">
    <property type="entry name" value="DHHA2_dom_sf"/>
</dbReference>
<dbReference type="Gene3D" id="3.10.310.20">
    <property type="entry name" value="DHHA2 domain"/>
    <property type="match status" value="1"/>
</dbReference>
<dbReference type="PANTHER" id="PTHR12112">
    <property type="entry name" value="BNIP - RELATED"/>
    <property type="match status" value="1"/>
</dbReference>
<feature type="region of interest" description="Disordered" evidence="6">
    <location>
        <begin position="945"/>
        <end position="968"/>
    </location>
</feature>
<gene>
    <name evidence="8" type="ORF">PECUL_23A014712</name>
</gene>
<dbReference type="InterPro" id="IPR022181">
    <property type="entry name" value="Bcl2-/adenovirus-E1B"/>
</dbReference>
<feature type="region of interest" description="Disordered" evidence="6">
    <location>
        <begin position="573"/>
        <end position="614"/>
    </location>
</feature>
<dbReference type="GO" id="GO:0006915">
    <property type="term" value="P:apoptotic process"/>
    <property type="evidence" value="ECO:0007669"/>
    <property type="project" value="UniProtKB-KW"/>
</dbReference>
<dbReference type="Pfam" id="PF13716">
    <property type="entry name" value="CRAL_TRIO_2"/>
    <property type="match status" value="1"/>
</dbReference>
<feature type="compositionally biased region" description="Acidic residues" evidence="6">
    <location>
        <begin position="948"/>
        <end position="957"/>
    </location>
</feature>
<evidence type="ECO:0000313" key="8">
    <source>
        <dbReference type="EMBL" id="CAH2294177.1"/>
    </source>
</evidence>
<accession>A0AAD1S8J8</accession>
<sequence length="2345" mass="264933">MVQGLPPVCLFSLRLLAHAQYRRRPAGVLRMHGIIARLKDLMSYRNIIGDLKLFLNKYGFDILLMLASYDSEAQTTIQQIAVYAENPELCNQVCCELEECQSPFLDLEPSDYGCDQFFVYHQENTLVTYDQIAAIIKEAINRRRIGMHPNSRTSSTEAVAGSAPLSQGSSGIMELYGSDLDPQSNPGNFAENPHDQVQAQVDVNIDLVSPDSGLATIRSSRSSKESSVFLSDDSPVAEMAGPHQNYLPCVDSYSPIPEGIIAEEETPSSRNNSDNMDLFNLDLAPNLRSESSSHSNDYSMADDFFFQSDSSEGQHPIPLEGPDEQHLYKDNMPKCSNVSLSENVENISLVEFDDDFMQSPENHEDFCEKNPGMNDIVEYNSQLSSEILGNIEVKIPPTPMNSLVESSPLDNGPPSFFPEDVIEKINEIGASDLSQPHAKYAYWWNREESNLTHDALVNDDPWSSSEQEPVFQSPDSCKKQTSKVFAKENSGTVHSTSSLQLTLYDCHTADMKETPAIKANHENKTFSDLWKSDYPLPVTSDPWNGSVEKCGHSAKDNLIPWHEDNIKYFAKTNEDVEIDSDNSSENTPDNEMENAASEEKKHKLQLSNNQDMGSKPMLKAYSTGEFLPQNMYAWDFYEECKDSKTAEAQVSWEDPLLSYRCMDFTDTNTIKDYIVSPPDTNYSTSDSNVSPTFYDEMKEPEKLMEQQKMFDRTGGISQAWSNENQLVNDIHWQKLENTNYPVNDSIKLSNNISQLENLDSKFLKQDTRNDMSSLDIGEKHENNNKMNNRTPSFTNDGILNQWDDKEASLSSKELGKGIMKLDECFKRSDIPSGKVPLVKNDRNLVDISQEGNPKEKYTIRCLPLSEASNDILWKHQEDSETDTSEKNNTNFKSSKLSTTRPPSVSGFEFLSPRLSNIVQNVLSDNPVEDTEKEVDHIICAAKINQDSPETEFEEDTESSSLNTPGNLESPDASYFTEWNLLSRSPMSIITECQYDLSGLCKSATELPAENNHSQDEYKASFVENNCSSRNLVSPNPEAYNTYITHHTKNSFENEYQSFNRKIEIEENVLFSDPPFENHLISTGVSDVISQENSKENLWSNKIRDKLDSLGTESDLSSSFSNIYLKDDLKLNTYSDKNILSSSSHSSVSSPEFDDSWGMLQENTHNDSLGTNKLEYVLESKNNEQNDTTSQHDTKSEESLHQDRVSVSALQKVPMNLDIWNTQVYEDSESSSTSPEDNDGLDRSSPFDKELRRKNCCEEDLMARGNSESLLIERHQLNALMPKVDEHLGHEPKQKDLLHDLYTNNQSVIGSNEHPDNTSLDSYLNSPQHFTLHQGYLQCTSVYSEDKSAKLPESDLTTERSSNNIEVNKTRLIQFGGEAKDEASTFKTSDHMTEVLHWWNKEEEVNDVLKRQSHNTILQPSELLKNNRSTENNENVNIMTVVSSNDSSSSLGHCFEGDIFTSENYFDKLISPVDSNAEKQPIRSHPLIIPNHNMYFNDVFTSESQPMSKVISSVQEHVDMVNNCDNISQTSRSPDLSKEYETSQAYVQELHANGKFETEKKVDGAELSYSLNGNEAFPQTFNLDKKDDLTNYHNEHIIKMKNRVASESLVSLTSPEYTKNLNESSVRISEPSLKFSMSEHIWDLNSDDNKKQRLSQVDTDNSLFDLDEYDNYSRIQANENVCLLDPTLSIPMTNCTEHVLPTYGNKETEENIAQGISMLLRNEHSFSPNEQNITLGVEPNLKQVDTKTDLAMDSALHSQISPLEGDKKPCKEHVEGPISVWNLDTTDNARSVLLDPMKHSVENSLKNSVNCTTDEIIEGSFQSGCFERASDTIKNSFPLTDNNVVSQQTKSSKAYSMNLTDTFQAISMTNGSEKQAAPNPPCHSLQIEEKRSSIIPQRLASEKKSEDISEQDHSWSIILSQTEVTDTSPEDIFSRSVDSDKELGESLCQAYENPDEYHTEIKGHDYMDLEESFEMCKMEESAIKYPKAPSDPISSHEKDMLYEHHPEGGMVARQMDTGVAQRETLLDDVGMDIPFDAAEIRPEPPNSLDLNGSHTRKIKLTAPNINLSLDHSEGSILSDDNLDTPDELDINIDDLDTPDEADSFDYAGHDDRPALGQVVTEDFESIKEYTAEEERADNRLWRTVVIGEQEQRIDMKVIEPYKKVISHGGYYGEGINAIIVFSACFLPDSSRSDYNYVMENLFLYVISTLELMVAEDYMIVYLNGATPRRKMPGLGWMKKCYQMIDRRLRKNLKSFIIVHPSWFIRTILAVTRPFISSKFSSKIKYVSTLAELKELIPMDHVHIPESISKLDEELKETEPDKAGCLPTEPEMASLEHGFEKKNGSNL</sequence>
<evidence type="ECO:0000256" key="6">
    <source>
        <dbReference type="SAM" id="MobiDB-lite"/>
    </source>
</evidence>
<dbReference type="InterPro" id="IPR001251">
    <property type="entry name" value="CRAL-TRIO_dom"/>
</dbReference>
<feature type="region of interest" description="Disordered" evidence="6">
    <location>
        <begin position="2315"/>
        <end position="2345"/>
    </location>
</feature>
<dbReference type="Gene3D" id="3.40.525.10">
    <property type="entry name" value="CRAL-TRIO lipid binding domain"/>
    <property type="match status" value="1"/>
</dbReference>
<evidence type="ECO:0000256" key="4">
    <source>
        <dbReference type="ARBA" id="ARBA00039860"/>
    </source>
</evidence>
<dbReference type="SMART" id="SM00516">
    <property type="entry name" value="SEC14"/>
    <property type="match status" value="1"/>
</dbReference>
<keyword evidence="2" id="KW-0963">Cytoplasm</keyword>